<keyword evidence="3" id="KW-1185">Reference proteome</keyword>
<evidence type="ECO:0008006" key="4">
    <source>
        <dbReference type="Google" id="ProtNLM"/>
    </source>
</evidence>
<gene>
    <name evidence="2" type="ORF">QI30_13995</name>
</gene>
<dbReference type="AlphaFoldDB" id="A0A433RRJ8"/>
<proteinExistence type="predicted"/>
<dbReference type="RefSeq" id="WP_233600601.1">
    <property type="nucleotide sequence ID" value="NZ_JTFC01000033.1"/>
</dbReference>
<feature type="signal peptide" evidence="1">
    <location>
        <begin position="1"/>
        <end position="19"/>
    </location>
</feature>
<reference evidence="2 3" key="1">
    <citation type="submission" date="2014-11" db="EMBL/GenBank/DDBJ databases">
        <title>Genome sequence and analysis of novel Kurthia sp.</title>
        <authorList>
            <person name="Lawson J.N."/>
            <person name="Gonzalez J.E."/>
            <person name="Rinauldi L."/>
            <person name="Xuan Z."/>
            <person name="Firman A."/>
            <person name="Shaddox L."/>
            <person name="Trudeau A."/>
            <person name="Shah S."/>
            <person name="Reiman D."/>
        </authorList>
    </citation>
    <scope>NUCLEOTIDE SEQUENCE [LARGE SCALE GENOMIC DNA]</scope>
    <source>
        <strain evidence="2 3">3B1D</strain>
    </source>
</reference>
<dbReference type="Proteomes" id="UP000288623">
    <property type="component" value="Unassembled WGS sequence"/>
</dbReference>
<name>A0A433RRJ8_9BACL</name>
<dbReference type="SUPFAM" id="SSF51004">
    <property type="entry name" value="C-terminal (heme d1) domain of cytochrome cd1-nitrite reductase"/>
    <property type="match status" value="1"/>
</dbReference>
<protein>
    <recommendedName>
        <fullName evidence="4">Lipoprotein</fullName>
    </recommendedName>
</protein>
<dbReference type="PROSITE" id="PS51257">
    <property type="entry name" value="PROKAR_LIPOPROTEIN"/>
    <property type="match status" value="1"/>
</dbReference>
<evidence type="ECO:0000256" key="1">
    <source>
        <dbReference type="SAM" id="SignalP"/>
    </source>
</evidence>
<dbReference type="EMBL" id="JTFC01000033">
    <property type="protein sequence ID" value="RUS53809.1"/>
    <property type="molecule type" value="Genomic_DNA"/>
</dbReference>
<dbReference type="Gene3D" id="2.130.10.10">
    <property type="entry name" value="YVTN repeat-like/Quinoprotein amine dehydrogenase"/>
    <property type="match status" value="1"/>
</dbReference>
<dbReference type="InterPro" id="IPR015943">
    <property type="entry name" value="WD40/YVTN_repeat-like_dom_sf"/>
</dbReference>
<keyword evidence="1" id="KW-0732">Signal</keyword>
<feature type="chain" id="PRO_5039672699" description="Lipoprotein" evidence="1">
    <location>
        <begin position="20"/>
        <end position="316"/>
    </location>
</feature>
<evidence type="ECO:0000313" key="3">
    <source>
        <dbReference type="Proteomes" id="UP000288623"/>
    </source>
</evidence>
<accession>A0A433RRJ8</accession>
<organism evidence="2 3">
    <name type="scientific">Candidatus Kurthia intestinigallinarum</name>
    <dbReference type="NCBI Taxonomy" id="1562256"/>
    <lineage>
        <taxon>Bacteria</taxon>
        <taxon>Bacillati</taxon>
        <taxon>Bacillota</taxon>
        <taxon>Bacilli</taxon>
        <taxon>Bacillales</taxon>
        <taxon>Caryophanaceae</taxon>
        <taxon>Kurthia</taxon>
    </lineage>
</organism>
<sequence>MIVRFKLLGIMFLSSLLVACNHSAYSEIDTQTDFIASVNIQEPSIDFIDSKGKQLAVWPLAEAYSGATLIGDDRILLYGHDLEHADIFQLSTGKRVTEIETGEGTTNALYDEQTKLVYLANSWANTVSAYDENGQERSTQKVGKYPMSMIRYNHQLFVVNFKDTMLSVLDAKTLQKQHEWKIPASSNGLVVVNNELWIGGHGSGSTPNDNVVRLNIKTGDMLKKVKLPMMPIAFLKDNNAIYVLSHGENVLHKLDTDGKEISSKEVGANPFTLASFSGHIIVAGYDDHKIYWTNGTEVERSQTVGTGPFQLLVREK</sequence>
<dbReference type="InterPro" id="IPR051200">
    <property type="entry name" value="Host-pathogen_enzymatic-act"/>
</dbReference>
<dbReference type="PANTHER" id="PTHR47197:SF3">
    <property type="entry name" value="DIHYDRO-HEME D1 DEHYDROGENASE"/>
    <property type="match status" value="1"/>
</dbReference>
<dbReference type="PANTHER" id="PTHR47197">
    <property type="entry name" value="PROTEIN NIRF"/>
    <property type="match status" value="1"/>
</dbReference>
<comment type="caution">
    <text evidence="2">The sequence shown here is derived from an EMBL/GenBank/DDBJ whole genome shotgun (WGS) entry which is preliminary data.</text>
</comment>
<dbReference type="InterPro" id="IPR011048">
    <property type="entry name" value="Haem_d1_sf"/>
</dbReference>
<evidence type="ECO:0000313" key="2">
    <source>
        <dbReference type="EMBL" id="RUS53809.1"/>
    </source>
</evidence>